<comment type="caution">
    <text evidence="5">The sequence shown here is derived from an EMBL/GenBank/DDBJ whole genome shotgun (WGS) entry which is preliminary data.</text>
</comment>
<dbReference type="GO" id="GO:0005763">
    <property type="term" value="C:mitochondrial small ribosomal subunit"/>
    <property type="evidence" value="ECO:0007669"/>
    <property type="project" value="TreeGrafter"/>
</dbReference>
<dbReference type="InterPro" id="IPR052837">
    <property type="entry name" value="Mitoribosomal_bS21"/>
</dbReference>
<protein>
    <recommendedName>
        <fullName evidence="7">Ribosomal protein S21</fullName>
    </recommendedName>
</protein>
<proteinExistence type="inferred from homology"/>
<name>A0A9P6I216_9PEZI</name>
<sequence length="220" mass="24990">MASQPSISMASEIGFLGRRLLTSCSIRGTCSQASQAIRQPLWAQPRNFSTSVIRFNNEPSSFASKPATKEPTVPNTPAQTSTPRLPFSKTAAPRSKKADSPYAYDATSDGFDIAKLINFEHDDFLQKHYPATARTPEIRTRPATGRTFQVTAGRDFFTAIKTLEINVAKNRIKRLWQMQKRHERPGLKRKRLKAERFKRRFKEGFSATVRRVQELTNQGW</sequence>
<evidence type="ECO:0000313" key="6">
    <source>
        <dbReference type="Proteomes" id="UP000781932"/>
    </source>
</evidence>
<dbReference type="AlphaFoldDB" id="A0A9P6I216"/>
<dbReference type="RefSeq" id="XP_038744045.1">
    <property type="nucleotide sequence ID" value="XM_038890437.1"/>
</dbReference>
<evidence type="ECO:0008006" key="7">
    <source>
        <dbReference type="Google" id="ProtNLM"/>
    </source>
</evidence>
<dbReference type="Proteomes" id="UP000781932">
    <property type="component" value="Unassembled WGS sequence"/>
</dbReference>
<keyword evidence="6" id="KW-1185">Reference proteome</keyword>
<dbReference type="OrthoDB" id="2501249at2759"/>
<dbReference type="GeneID" id="62163511"/>
<keyword evidence="3" id="KW-0687">Ribonucleoprotein</keyword>
<comment type="similarity">
    <text evidence="1">Belongs to the bacterial ribosomal protein bS21 family.</text>
</comment>
<dbReference type="PANTHER" id="PTHR41237:SF1">
    <property type="entry name" value="SMALL RIBOSOMAL SUBUNIT PROTEIN BS21M"/>
    <property type="match status" value="1"/>
</dbReference>
<keyword evidence="2" id="KW-0689">Ribosomal protein</keyword>
<accession>A0A9P6I216</accession>
<feature type="region of interest" description="Disordered" evidence="4">
    <location>
        <begin position="59"/>
        <end position="102"/>
    </location>
</feature>
<dbReference type="EMBL" id="JAATWM020000025">
    <property type="protein sequence ID" value="KAF9874584.1"/>
    <property type="molecule type" value="Genomic_DNA"/>
</dbReference>
<dbReference type="Pfam" id="PF01165">
    <property type="entry name" value="Ribosomal_S21"/>
    <property type="match status" value="1"/>
</dbReference>
<dbReference type="GO" id="GO:0070124">
    <property type="term" value="P:mitochondrial translational initiation"/>
    <property type="evidence" value="ECO:0007669"/>
    <property type="project" value="TreeGrafter"/>
</dbReference>
<dbReference type="GO" id="GO:0003735">
    <property type="term" value="F:structural constituent of ribosome"/>
    <property type="evidence" value="ECO:0007669"/>
    <property type="project" value="InterPro"/>
</dbReference>
<evidence type="ECO:0000256" key="3">
    <source>
        <dbReference type="ARBA" id="ARBA00023274"/>
    </source>
</evidence>
<dbReference type="PANTHER" id="PTHR41237">
    <property type="entry name" value="37S RIBOSOMAL PROTEIN MRP21, MITOCHONDRIAL"/>
    <property type="match status" value="1"/>
</dbReference>
<dbReference type="InterPro" id="IPR001911">
    <property type="entry name" value="Ribosomal_bS21"/>
</dbReference>
<reference evidence="5" key="2">
    <citation type="submission" date="2020-11" db="EMBL/GenBank/DDBJ databases">
        <title>Whole genome sequencing of Colletotrichum sp.</title>
        <authorList>
            <person name="Li H."/>
        </authorList>
    </citation>
    <scope>NUCLEOTIDE SEQUENCE</scope>
    <source>
        <strain evidence="5">CkLH20</strain>
    </source>
</reference>
<evidence type="ECO:0000256" key="2">
    <source>
        <dbReference type="ARBA" id="ARBA00022980"/>
    </source>
</evidence>
<feature type="compositionally biased region" description="Polar residues" evidence="4">
    <location>
        <begin position="73"/>
        <end position="83"/>
    </location>
</feature>
<evidence type="ECO:0000256" key="1">
    <source>
        <dbReference type="ARBA" id="ARBA00006640"/>
    </source>
</evidence>
<reference evidence="5" key="1">
    <citation type="submission" date="2020-03" db="EMBL/GenBank/DDBJ databases">
        <authorList>
            <person name="He L."/>
        </authorList>
    </citation>
    <scope>NUCLEOTIDE SEQUENCE</scope>
    <source>
        <strain evidence="5">CkLH20</strain>
    </source>
</reference>
<organism evidence="5 6">
    <name type="scientific">Colletotrichum karsti</name>
    <dbReference type="NCBI Taxonomy" id="1095194"/>
    <lineage>
        <taxon>Eukaryota</taxon>
        <taxon>Fungi</taxon>
        <taxon>Dikarya</taxon>
        <taxon>Ascomycota</taxon>
        <taxon>Pezizomycotina</taxon>
        <taxon>Sordariomycetes</taxon>
        <taxon>Hypocreomycetidae</taxon>
        <taxon>Glomerellales</taxon>
        <taxon>Glomerellaceae</taxon>
        <taxon>Colletotrichum</taxon>
        <taxon>Colletotrichum boninense species complex</taxon>
    </lineage>
</organism>
<evidence type="ECO:0000256" key="4">
    <source>
        <dbReference type="SAM" id="MobiDB-lite"/>
    </source>
</evidence>
<gene>
    <name evidence="5" type="ORF">CkaCkLH20_07721</name>
</gene>
<evidence type="ECO:0000313" key="5">
    <source>
        <dbReference type="EMBL" id="KAF9874584.1"/>
    </source>
</evidence>